<organism evidence="1 2">
    <name type="scientific">Arctium lappa</name>
    <name type="common">Greater burdock</name>
    <name type="synonym">Lappa major</name>
    <dbReference type="NCBI Taxonomy" id="4217"/>
    <lineage>
        <taxon>Eukaryota</taxon>
        <taxon>Viridiplantae</taxon>
        <taxon>Streptophyta</taxon>
        <taxon>Embryophyta</taxon>
        <taxon>Tracheophyta</taxon>
        <taxon>Spermatophyta</taxon>
        <taxon>Magnoliopsida</taxon>
        <taxon>eudicotyledons</taxon>
        <taxon>Gunneridae</taxon>
        <taxon>Pentapetalae</taxon>
        <taxon>asterids</taxon>
        <taxon>campanulids</taxon>
        <taxon>Asterales</taxon>
        <taxon>Asteraceae</taxon>
        <taxon>Carduoideae</taxon>
        <taxon>Cardueae</taxon>
        <taxon>Arctiinae</taxon>
        <taxon>Arctium</taxon>
    </lineage>
</organism>
<dbReference type="Proteomes" id="UP001055879">
    <property type="component" value="Linkage Group LG01"/>
</dbReference>
<reference evidence="1 2" key="2">
    <citation type="journal article" date="2022" name="Mol. Ecol. Resour.">
        <title>The genomes of chicory, endive, great burdock and yacon provide insights into Asteraceae paleo-polyploidization history and plant inulin production.</title>
        <authorList>
            <person name="Fan W."/>
            <person name="Wang S."/>
            <person name="Wang H."/>
            <person name="Wang A."/>
            <person name="Jiang F."/>
            <person name="Liu H."/>
            <person name="Zhao H."/>
            <person name="Xu D."/>
            <person name="Zhang Y."/>
        </authorList>
    </citation>
    <scope>NUCLEOTIDE SEQUENCE [LARGE SCALE GENOMIC DNA]</scope>
    <source>
        <strain evidence="2">cv. Niubang</strain>
    </source>
</reference>
<sequence>MRKKVKGDGFDSRFKHQTLVQNYLHLQKETEAARTKLEAMKLKKLTLQAQVRFLRRRHKFLLKNKSSTRHEQTIVKPQFVETTRYRKIMNEKVYSAALQNMNQNGKPYVQKKNVLLGIPSHMLLYGPMEDSLRRATQAYYSNQTVRTKLSDVFDSSKETPVKSRPPTFDLNQISREEEEEEELQEGNEPKDLVRSVIDEKLNDMKILSCGNVGRDASTSQARKRKISWQDPVALRV</sequence>
<evidence type="ECO:0000313" key="1">
    <source>
        <dbReference type="EMBL" id="KAI3771884.1"/>
    </source>
</evidence>
<evidence type="ECO:0000313" key="2">
    <source>
        <dbReference type="Proteomes" id="UP001055879"/>
    </source>
</evidence>
<proteinExistence type="predicted"/>
<gene>
    <name evidence="1" type="ORF">L6452_03055</name>
</gene>
<comment type="caution">
    <text evidence="1">The sequence shown here is derived from an EMBL/GenBank/DDBJ whole genome shotgun (WGS) entry which is preliminary data.</text>
</comment>
<name>A0ACB9FKT3_ARCLA</name>
<reference evidence="2" key="1">
    <citation type="journal article" date="2022" name="Mol. Ecol. Resour.">
        <title>The genomes of chicory, endive, great burdock and yacon provide insights into Asteraceae palaeo-polyploidization history and plant inulin production.</title>
        <authorList>
            <person name="Fan W."/>
            <person name="Wang S."/>
            <person name="Wang H."/>
            <person name="Wang A."/>
            <person name="Jiang F."/>
            <person name="Liu H."/>
            <person name="Zhao H."/>
            <person name="Xu D."/>
            <person name="Zhang Y."/>
        </authorList>
    </citation>
    <scope>NUCLEOTIDE SEQUENCE [LARGE SCALE GENOMIC DNA]</scope>
    <source>
        <strain evidence="2">cv. Niubang</strain>
    </source>
</reference>
<accession>A0ACB9FKT3</accession>
<keyword evidence="2" id="KW-1185">Reference proteome</keyword>
<protein>
    <submittedName>
        <fullName evidence="1">Uncharacterized protein</fullName>
    </submittedName>
</protein>
<dbReference type="EMBL" id="CM042047">
    <property type="protein sequence ID" value="KAI3771884.1"/>
    <property type="molecule type" value="Genomic_DNA"/>
</dbReference>